<feature type="region of interest" description="Disordered" evidence="1">
    <location>
        <begin position="2153"/>
        <end position="2190"/>
    </location>
</feature>
<feature type="compositionally biased region" description="Basic and acidic residues" evidence="1">
    <location>
        <begin position="1722"/>
        <end position="1733"/>
    </location>
</feature>
<dbReference type="GeneID" id="39745952"/>
<evidence type="ECO:0000256" key="1">
    <source>
        <dbReference type="SAM" id="MobiDB-lite"/>
    </source>
</evidence>
<evidence type="ECO:0000313" key="2">
    <source>
        <dbReference type="EMBL" id="GAW79248.1"/>
    </source>
</evidence>
<accession>A0A1Y1JC58</accession>
<name>A0A1Y1JC58_PLAGO</name>
<feature type="compositionally biased region" description="Acidic residues" evidence="1">
    <location>
        <begin position="2153"/>
        <end position="2169"/>
    </location>
</feature>
<feature type="compositionally biased region" description="Basic and acidic residues" evidence="1">
    <location>
        <begin position="2171"/>
        <end position="2190"/>
    </location>
</feature>
<protein>
    <submittedName>
        <fullName evidence="2">Uncharacterized protein</fullName>
    </submittedName>
</protein>
<dbReference type="OMA" id="PCYFTSH"/>
<gene>
    <name evidence="2" type="ORF">PGO_030480</name>
</gene>
<feature type="region of interest" description="Disordered" evidence="1">
    <location>
        <begin position="1451"/>
        <end position="1485"/>
    </location>
</feature>
<feature type="region of interest" description="Disordered" evidence="1">
    <location>
        <begin position="463"/>
        <end position="493"/>
    </location>
</feature>
<sequence>MISDEDSPFLIENLRSILQYGNKEVQDRRKRYVHNVFDLTLNNLQLKEDSRRREIRRDIRDISFHDVPKPIQNNECHLERGSSSPLSNRFPSDVTITTNAFERFIKHSFLPKEKYDAKNFYSREYFKSSPEFTWDEDSSSFKENIKRKLFNDLIDYYNQLKLLHFDECLNYGNFVNSHERIETCTGKKAQIFHLINVNKHVLRKDSNKNNACKNVTTFVNPNGNDKKRDSLIPIHANLNGNIKKYKKESIMSNINKEIPNEEFTNFIKKSTNAQGKQFTPHLQCLGCVESYTESTERKCNNNKDLNKRNVDIKNEVRIKKCPPVYNDLVTSKVETIASFPSIDDNDNSKCRNRNDIIKCNLDIWCNERFDNNYKLDLAQPLNFPKGVKELNGFNIKKNTAKHGNEKRKKGKKLNVKKNHNNLKSNSNEHFSDTIQCDIENNYSNIQNIGGSILVGTKRNKEIKTERNREKNKRHNSDKIELGSSNTHKSLNSKHRKDFNMNSKHICKSSIIFSYTNNVYINTNNNDQIVHEKKTSHSNDILEKRKKFSNHSRKKTMLNGQSKKKVFRKNKIKLKKYSTESFETDGDESFLNEKKKLEHEKLESKTNTDHLERGYLEREKKKKKNLLMEDIIEHSECYTHKKNSRMYERKNQVLMTSTMDDSNTSDNLKYNYKDDHGDDCKKYKKYWSNGRKKRNGIKMEKRRLNMFHISKERFHLQRNAFSQRGQSDEENRKLHTKHRSYKNINNYENKEYVSSDKCKEIHTNIAEWNIKNIVSTKLTPKRVIENKENYQHTIKRESIMSDCYVSHHGNLENRENIKYNLFYPTDKHNNDRVNGIQMNGIGDNEFCEIVSVDTTQKYEKDKNLNSVTLSHNYYMNRGKRYSNFCNEMNNFNYSAIEEDYCDEIDKKYLYPFCEETYTGENFRRIIDSLKENITSDNNNSSIYLKFQKSEQNSKKLLSDVLLYTKPLSSGMKIEPRGKLPLKRREYVCKHICRILKKEKWDTEAEGMLNFFLKYVNLNGRCNKFGKIKIRNNVKRVKKEIRKSDRRNRGNVIIEGRKLEEQNTQVVNNGKGVDELEKIYLDQVPKSLPLTMLIIRNYKENARDADKNVKVRYQVELTDVKNPKKLKGAMEKETNLFSRIEKIYNFCDLDGTVDDEAYDNNIVNRYIPFPNMGKSCSKERHKNELTTFNYTSEKEEQRAFFYENTNPNNLKSRHLSKNNLTLYNEPLSITKKRGVNKKVLTFGNVSNLPKCNIIVNNNSLKPNGAKETFIKKIVPLKKTKHSIPFIFNKKISMNTCFKKISPFLHKSLERRTSGINTSNVVSVKTKIALKDDYPNRKEAKWESGNYATKLKSYFANIRNSREVEKIKETPSQHEQERGSTEDTKLVSYLSKSFVIKIPGDIKKEQIIVKSFPLLAVEEFKMTKGENWDNNHKTEVYQYKQLKSSLKRNFKKIGSKKNEDFKRSSGHSNDKLDPLSREEIGNKNCNDNINEENGEMKIYKNRTLFWKRGHSLNSFLHTNDMEECDLKENRHRKEIINTNKEPNAKKRNYYDNLSDSCKMDKKNCETFKNNSHWSDEKRGLMKKVPIKEEETYRNKTKESSNVFCEVEKENKSISRRVITQKKETNGELLSTEYKKENTKIKKESYIDRKNEISFENFHPNVIKRFHKFTNKNMAGINKGEKDWENRREKGKQKLEIEDSSYIWHRSRATVQKMTNTSRGGNNLRHKSEEVADEKKSHSMIKNGNKKKWNFNCDLLLKNNIIMNKDNNIESSIGSCRKYSNWSLRQNDEKNRVNFEKEIKENDTQDYVASRDSLKQHRINKLKKMGNKNENMLYSPSEKRYITICSRKEVTEEENKSNNTMGLMGRDRINRSNRRKSYDHYTRRCLFTDKNSETESNQSILKREKYTKKNSHYVDLRNIECSKSTLEFFLEKKYLKKNISSEEMDTTRKQEKKKKKKKKDLSFFCNPSELSTQSKEEKQFVTKKMEVHKKILKKKKEISKKEPEIYYFSIMNSREDNKKDLFPSPQKLFIEKKKDRRKQKICSDKSIATDTSSYTHVAEKREALKFYEIKKTKTSRILDVNEKKKKKKNFNNYPITHKNKEKQYKRPSNIQTSKSSFSYKLKNIVRVKRNLYLSANDVVTDWSTDFEKLRKMDCSLEEQGNESFPDEQSEQVDENVSKQMDEKNDQNIDKADEEQMREKVHQPVGEQMDVGTLVNIPNKALRKNPKLRHYFLTIKVNIITVFLHNSYVRRINMNDSYNIKLSIYSSSDIKTIENNCKIETFPCYFTSHTNGIGLSSDAFKKFDIICEREPKQFFKLVVSCRREKSLLKKELMRIYSRIFEAPIELETYSLSKNKKYAFETDGSKDELFEMNGNIIMGTL</sequence>
<evidence type="ECO:0000313" key="3">
    <source>
        <dbReference type="Proteomes" id="UP000195521"/>
    </source>
</evidence>
<dbReference type="RefSeq" id="XP_028541837.1">
    <property type="nucleotide sequence ID" value="XM_028686036.1"/>
</dbReference>
<feature type="compositionally biased region" description="Basic and acidic residues" evidence="1">
    <location>
        <begin position="463"/>
        <end position="480"/>
    </location>
</feature>
<dbReference type="EMBL" id="BDQF01000003">
    <property type="protein sequence ID" value="GAW79248.1"/>
    <property type="molecule type" value="Genomic_DNA"/>
</dbReference>
<dbReference type="Proteomes" id="UP000195521">
    <property type="component" value="Unassembled WGS sequence"/>
</dbReference>
<organism evidence="2 3">
    <name type="scientific">Plasmodium gonderi</name>
    <dbReference type="NCBI Taxonomy" id="77519"/>
    <lineage>
        <taxon>Eukaryota</taxon>
        <taxon>Sar</taxon>
        <taxon>Alveolata</taxon>
        <taxon>Apicomplexa</taxon>
        <taxon>Aconoidasida</taxon>
        <taxon>Haemosporida</taxon>
        <taxon>Plasmodiidae</taxon>
        <taxon>Plasmodium</taxon>
        <taxon>Plasmodium (Plasmodium)</taxon>
    </lineage>
</organism>
<proteinExistence type="predicted"/>
<keyword evidence="3" id="KW-1185">Reference proteome</keyword>
<feature type="compositionally biased region" description="Basic and acidic residues" evidence="1">
    <location>
        <begin position="1453"/>
        <end position="1478"/>
    </location>
</feature>
<dbReference type="OrthoDB" id="376267at2759"/>
<feature type="region of interest" description="Disordered" evidence="1">
    <location>
        <begin position="1710"/>
        <end position="1736"/>
    </location>
</feature>
<comment type="caution">
    <text evidence="2">The sequence shown here is derived from an EMBL/GenBank/DDBJ whole genome shotgun (WGS) entry which is preliminary data.</text>
</comment>
<reference evidence="3" key="1">
    <citation type="submission" date="2017-04" db="EMBL/GenBank/DDBJ databases">
        <title>Plasmodium gonderi genome.</title>
        <authorList>
            <person name="Arisue N."/>
            <person name="Honma H."/>
            <person name="Kawai S."/>
            <person name="Tougan T."/>
            <person name="Tanabe K."/>
            <person name="Horii T."/>
        </authorList>
    </citation>
    <scope>NUCLEOTIDE SEQUENCE [LARGE SCALE GENOMIC DNA]</scope>
    <source>
        <strain evidence="3">ATCC 30045</strain>
    </source>
</reference>